<evidence type="ECO:0000313" key="2">
    <source>
        <dbReference type="Proteomes" id="UP000198785"/>
    </source>
</evidence>
<dbReference type="STRING" id="683125.SAMN05660206_11715"/>
<dbReference type="Proteomes" id="UP000198785">
    <property type="component" value="Unassembled WGS sequence"/>
</dbReference>
<name>A0A1I6VT62_9SPHI</name>
<evidence type="ECO:0000313" key="1">
    <source>
        <dbReference type="EMBL" id="SFT16900.1"/>
    </source>
</evidence>
<dbReference type="EMBL" id="FOZZ01000017">
    <property type="protein sequence ID" value="SFT16900.1"/>
    <property type="molecule type" value="Genomic_DNA"/>
</dbReference>
<keyword evidence="2" id="KW-1185">Reference proteome</keyword>
<dbReference type="AlphaFoldDB" id="A0A1I6VT62"/>
<gene>
    <name evidence="1" type="ORF">SAMN05660206_11715</name>
</gene>
<protein>
    <submittedName>
        <fullName evidence="1">Uncharacterized protein</fullName>
    </submittedName>
</protein>
<organism evidence="1 2">
    <name type="scientific">Sphingobacterium wenxiniae</name>
    <dbReference type="NCBI Taxonomy" id="683125"/>
    <lineage>
        <taxon>Bacteria</taxon>
        <taxon>Pseudomonadati</taxon>
        <taxon>Bacteroidota</taxon>
        <taxon>Sphingobacteriia</taxon>
        <taxon>Sphingobacteriales</taxon>
        <taxon>Sphingobacteriaceae</taxon>
        <taxon>Sphingobacterium</taxon>
    </lineage>
</organism>
<proteinExistence type="predicted"/>
<accession>A0A1I6VT62</accession>
<reference evidence="1 2" key="1">
    <citation type="submission" date="2016-10" db="EMBL/GenBank/DDBJ databases">
        <authorList>
            <person name="de Groot N.N."/>
        </authorList>
    </citation>
    <scope>NUCLEOTIDE SEQUENCE [LARGE SCALE GENOMIC DNA]</scope>
    <source>
        <strain evidence="1 2">DSM 22789</strain>
    </source>
</reference>
<sequence>MEFFFVHFMSSEAGQAFSTFDRKSGAKLVAEKL</sequence>